<sequence>MRRLLFAVALLAPLGTAQAQDAFCQGLRQIVQAAAQDFVELPLGNHYLHGSVNERRGVAPPGNGLPPRAVYYAVMLRDDSPRAFTLAEQRMRSLQTEINRCLPQAQASAVDSNDRGSFQTWTLERAVVGLRREDSRGFASSTEILVSITSRW</sequence>
<gene>
    <name evidence="2" type="ORF">R9Z33_23935</name>
</gene>
<protein>
    <submittedName>
        <fullName evidence="2">Uncharacterized protein</fullName>
    </submittedName>
</protein>
<dbReference type="EMBL" id="CP137852">
    <property type="protein sequence ID" value="WPB85127.1"/>
    <property type="molecule type" value="Genomic_DNA"/>
</dbReference>
<name>A0ABZ0PHP6_9PROT</name>
<keyword evidence="3" id="KW-1185">Reference proteome</keyword>
<evidence type="ECO:0000256" key="1">
    <source>
        <dbReference type="SAM" id="SignalP"/>
    </source>
</evidence>
<feature type="chain" id="PRO_5046920760" evidence="1">
    <location>
        <begin position="20"/>
        <end position="152"/>
    </location>
</feature>
<proteinExistence type="predicted"/>
<dbReference type="Proteomes" id="UP001305521">
    <property type="component" value="Chromosome"/>
</dbReference>
<evidence type="ECO:0000313" key="3">
    <source>
        <dbReference type="Proteomes" id="UP001305521"/>
    </source>
</evidence>
<dbReference type="RefSeq" id="WP_318649092.1">
    <property type="nucleotide sequence ID" value="NZ_CP137852.1"/>
</dbReference>
<organism evidence="2 3">
    <name type="scientific">Sediminicoccus rosea</name>
    <dbReference type="NCBI Taxonomy" id="1225128"/>
    <lineage>
        <taxon>Bacteria</taxon>
        <taxon>Pseudomonadati</taxon>
        <taxon>Pseudomonadota</taxon>
        <taxon>Alphaproteobacteria</taxon>
        <taxon>Acetobacterales</taxon>
        <taxon>Roseomonadaceae</taxon>
        <taxon>Sediminicoccus</taxon>
    </lineage>
</organism>
<keyword evidence="1" id="KW-0732">Signal</keyword>
<feature type="signal peptide" evidence="1">
    <location>
        <begin position="1"/>
        <end position="19"/>
    </location>
</feature>
<accession>A0ABZ0PHP6</accession>
<reference evidence="2 3" key="1">
    <citation type="submission" date="2023-11" db="EMBL/GenBank/DDBJ databases">
        <title>Arctic aerobic anoxygenic photoheterotroph Sediminicoccus rosea KRV36 adapts its photosynthesis to long days of polar summer.</title>
        <authorList>
            <person name="Tomasch J."/>
            <person name="Kopejtka K."/>
            <person name="Bily T."/>
            <person name="Gardiner A.T."/>
            <person name="Gardian Z."/>
            <person name="Shivaramu S."/>
            <person name="Koblizek M."/>
            <person name="Engelhardt F."/>
            <person name="Kaftan D."/>
        </authorList>
    </citation>
    <scope>NUCLEOTIDE SEQUENCE [LARGE SCALE GENOMIC DNA]</scope>
    <source>
        <strain evidence="2 3">R-30</strain>
    </source>
</reference>
<evidence type="ECO:0000313" key="2">
    <source>
        <dbReference type="EMBL" id="WPB85127.1"/>
    </source>
</evidence>